<comment type="similarity">
    <text evidence="1">Belongs to the UPF0047 family.</text>
</comment>
<evidence type="ECO:0000313" key="3">
    <source>
        <dbReference type="EMBL" id="GAH42957.1"/>
    </source>
</evidence>
<evidence type="ECO:0008006" key="4">
    <source>
        <dbReference type="Google" id="ProtNLM"/>
    </source>
</evidence>
<comment type="caution">
    <text evidence="2">The sequence shown here is derived from an EMBL/GenBank/DDBJ whole genome shotgun (WGS) entry which is preliminary data.</text>
</comment>
<protein>
    <recommendedName>
        <fullName evidence="4">Secondary thiamine-phosphate synthase enzyme</fullName>
    </recommendedName>
</protein>
<evidence type="ECO:0000256" key="1">
    <source>
        <dbReference type="ARBA" id="ARBA00005534"/>
    </source>
</evidence>
<dbReference type="InterPro" id="IPR035917">
    <property type="entry name" value="YjbQ-like_sf"/>
</dbReference>
<dbReference type="NCBIfam" id="TIGR00149">
    <property type="entry name" value="TIGR00149_YjbQ"/>
    <property type="match status" value="1"/>
</dbReference>
<dbReference type="Gene3D" id="2.60.120.460">
    <property type="entry name" value="YjbQ-like"/>
    <property type="match status" value="1"/>
</dbReference>
<reference evidence="2" key="1">
    <citation type="journal article" date="2014" name="Front. Microbiol.">
        <title>High frequency of phylogenetically diverse reductive dehalogenase-homologous genes in deep subseafloor sedimentary metagenomes.</title>
        <authorList>
            <person name="Kawai M."/>
            <person name="Futagami T."/>
            <person name="Toyoda A."/>
            <person name="Takaki Y."/>
            <person name="Nishi S."/>
            <person name="Hori S."/>
            <person name="Arai W."/>
            <person name="Tsubouchi T."/>
            <person name="Morono Y."/>
            <person name="Uchiyama I."/>
            <person name="Ito T."/>
            <person name="Fujiyama A."/>
            <person name="Inagaki F."/>
            <person name="Takami H."/>
        </authorList>
    </citation>
    <scope>NUCLEOTIDE SEQUENCE</scope>
    <source>
        <strain evidence="2">Expedition CK06-06</strain>
    </source>
</reference>
<dbReference type="PIRSF" id="PIRSF004681">
    <property type="entry name" value="UCP004681"/>
    <property type="match status" value="1"/>
</dbReference>
<gene>
    <name evidence="2" type="ORF">S01H4_38585</name>
    <name evidence="3" type="ORF">S03H2_11588</name>
</gene>
<dbReference type="EMBL" id="BARU01005905">
    <property type="protein sequence ID" value="GAH42957.1"/>
    <property type="molecule type" value="Genomic_DNA"/>
</dbReference>
<dbReference type="SUPFAM" id="SSF111038">
    <property type="entry name" value="YjbQ-like"/>
    <property type="match status" value="1"/>
</dbReference>
<dbReference type="PANTHER" id="PTHR30615">
    <property type="entry name" value="UNCHARACTERIZED PROTEIN YJBQ-RELATED"/>
    <property type="match status" value="1"/>
</dbReference>
<evidence type="ECO:0000313" key="2">
    <source>
        <dbReference type="EMBL" id="GAG92713.1"/>
    </source>
</evidence>
<dbReference type="PANTHER" id="PTHR30615:SF8">
    <property type="entry name" value="UPF0047 PROTEIN C4A8.02C"/>
    <property type="match status" value="1"/>
</dbReference>
<proteinExistence type="inferred from homology"/>
<accession>X1C8I2</accession>
<dbReference type="InterPro" id="IPR001602">
    <property type="entry name" value="UPF0047_YjbQ-like"/>
</dbReference>
<dbReference type="AlphaFoldDB" id="X1C8I2"/>
<dbReference type="Pfam" id="PF01894">
    <property type="entry name" value="YjbQ"/>
    <property type="match status" value="1"/>
</dbReference>
<name>X1C8I2_9ZZZZ</name>
<sequence>MTIKTERIEKETKGFSDVIDITNDIEELIDRCKVANGIATVFIPGSTGAVTTVEYEPGLKKDIPEFVNKILPQDAYYHHNETWHDGNGFSHMRAALYGPSLTVPFENGRLALGTWQQIVLLDFDARPRKRRVIIQIIGE</sequence>
<dbReference type="EMBL" id="BART01020822">
    <property type="protein sequence ID" value="GAG92713.1"/>
    <property type="molecule type" value="Genomic_DNA"/>
</dbReference>
<organism evidence="2">
    <name type="scientific">marine sediment metagenome</name>
    <dbReference type="NCBI Taxonomy" id="412755"/>
    <lineage>
        <taxon>unclassified sequences</taxon>
        <taxon>metagenomes</taxon>
        <taxon>ecological metagenomes</taxon>
    </lineage>
</organism>